<dbReference type="Gene3D" id="3.40.80.10">
    <property type="entry name" value="Peptidoglycan recognition protein-like"/>
    <property type="match status" value="1"/>
</dbReference>
<feature type="domain" description="N-acetylmuramoyl-L-alanine amidase" evidence="1">
    <location>
        <begin position="42"/>
        <end position="177"/>
    </location>
</feature>
<dbReference type="PANTHER" id="PTHR11022">
    <property type="entry name" value="PEPTIDOGLYCAN RECOGNITION PROTEIN"/>
    <property type="match status" value="1"/>
</dbReference>
<dbReference type="Pfam" id="PF01510">
    <property type="entry name" value="Amidase_2"/>
    <property type="match status" value="1"/>
</dbReference>
<feature type="domain" description="Rv2525c-like glycoside hydrolase-like" evidence="2">
    <location>
        <begin position="517"/>
        <end position="695"/>
    </location>
</feature>
<dbReference type="Gene3D" id="1.10.101.10">
    <property type="entry name" value="PGBD-like superfamily/PGBD"/>
    <property type="match status" value="1"/>
</dbReference>
<dbReference type="InterPro" id="IPR015510">
    <property type="entry name" value="PGRP"/>
</dbReference>
<dbReference type="InterPro" id="IPR036505">
    <property type="entry name" value="Amidase/PGRP_sf"/>
</dbReference>
<evidence type="ECO:0000259" key="2">
    <source>
        <dbReference type="Pfam" id="PF08924"/>
    </source>
</evidence>
<dbReference type="Gene3D" id="3.20.20.80">
    <property type="entry name" value="Glycosidases"/>
    <property type="match status" value="1"/>
</dbReference>
<accession>A0AAU2A830</accession>
<dbReference type="InterPro" id="IPR002502">
    <property type="entry name" value="Amidase_domain"/>
</dbReference>
<proteinExistence type="predicted"/>
<dbReference type="GO" id="GO:0008745">
    <property type="term" value="F:N-acetylmuramoyl-L-alanine amidase activity"/>
    <property type="evidence" value="ECO:0007669"/>
    <property type="project" value="InterPro"/>
</dbReference>
<dbReference type="GO" id="GO:0009253">
    <property type="term" value="P:peptidoglycan catabolic process"/>
    <property type="evidence" value="ECO:0007669"/>
    <property type="project" value="InterPro"/>
</dbReference>
<dbReference type="InterPro" id="IPR015020">
    <property type="entry name" value="Rv2525c-like_Glyco_Hydro-like"/>
</dbReference>
<dbReference type="CDD" id="cd06418">
    <property type="entry name" value="GH25_BacA-like"/>
    <property type="match status" value="1"/>
</dbReference>
<gene>
    <name evidence="3" type="ORF">OHA22_35800</name>
</gene>
<dbReference type="CDD" id="cd06583">
    <property type="entry name" value="PGRP"/>
    <property type="match status" value="1"/>
</dbReference>
<reference evidence="3" key="1">
    <citation type="submission" date="2022-10" db="EMBL/GenBank/DDBJ databases">
        <title>The complete genomes of actinobacterial strains from the NBC collection.</title>
        <authorList>
            <person name="Joergensen T.S."/>
            <person name="Alvarez Arevalo M."/>
            <person name="Sterndorff E.B."/>
            <person name="Faurdal D."/>
            <person name="Vuksanovic O."/>
            <person name="Mourched A.-S."/>
            <person name="Charusanti P."/>
            <person name="Shaw S."/>
            <person name="Blin K."/>
            <person name="Weber T."/>
        </authorList>
    </citation>
    <scope>NUCLEOTIDE SEQUENCE</scope>
    <source>
        <strain evidence="3">NBC_00093</strain>
    </source>
</reference>
<dbReference type="SUPFAM" id="SSF51445">
    <property type="entry name" value="(Trans)glycosidases"/>
    <property type="match status" value="1"/>
</dbReference>
<dbReference type="InterPro" id="IPR036366">
    <property type="entry name" value="PGBDSf"/>
</dbReference>
<sequence length="717" mass="78720">MAITINLRDTWGQYAPSDLRAHASGRPVPNTNPGEFWFGHMGVFLHHLGGGSTSHLRTEENCRQEIADVYEAHKTGGEYNGDIAYNYLVCPHGNVYEGRGKERGEANAGAADPIEGVGRNEGFYSIVGMIRSDDVASEAMLRAMRDLIHYLRTDLTRATGNRIFPHSYGYDTDCPGNLHMYARQGSTIDPSAPWRPPADIYVYRTQRWVNATYQSAPGYVPCAETGYTGWNTVLALTQGLQHEHGISPTVQAFGPGTFNAVKNHEITPEFERNANLLRLYNGALWCKGYWASQSLGGWPEESESSLRQLYADIGLDQGNAGQRLAMWPHVLKSLLRMDQFRLVPGGDPHVRAIQQRLNSRYVAGIGIPAMSLVPCDGIYSRDVQQGLMMAIQYEIGIAPGSINGYFGPGTQAALKGRGSAALTGDLRYLFRAACYFNSPTYTANGQARYLAADIGTDAQTGTHLGWLQSFQRFSQIPVTGHNDYTTWAQLLVSSGDTSRDATGCDCITEITAQRGQLLKANGYSIVGRYLDEHLAPGDDGYLGKALKPGEPQTILNAGLRFFPIFQYNGTQLGNFTYDKGYDQGRKAHQKAVQHGIGTGTCIYFGVDYDATDEEITSHVVPYFNGVRAGLAELGGRYTFGVYGSRNVCVRVSKDAGARWSFVSGMSWGFSGNLGFPLPENWSFNQIHEYEFQAGWGLDHNIWRDGSDPGVSAVGQGE</sequence>
<name>A0AAU2A830_9ACTN</name>
<dbReference type="SUPFAM" id="SSF55846">
    <property type="entry name" value="N-acetylmuramoyl-L-alanine amidase-like"/>
    <property type="match status" value="1"/>
</dbReference>
<protein>
    <submittedName>
        <fullName evidence="3">DUF1906 domain-containing protein</fullName>
    </submittedName>
</protein>
<organism evidence="3">
    <name type="scientific">Streptomyces sp. NBC_00093</name>
    <dbReference type="NCBI Taxonomy" id="2975649"/>
    <lineage>
        <taxon>Bacteria</taxon>
        <taxon>Bacillati</taxon>
        <taxon>Actinomycetota</taxon>
        <taxon>Actinomycetes</taxon>
        <taxon>Kitasatosporales</taxon>
        <taxon>Streptomycetaceae</taxon>
        <taxon>Streptomyces</taxon>
    </lineage>
</organism>
<dbReference type="EMBL" id="CP108222">
    <property type="protein sequence ID" value="WTT20510.1"/>
    <property type="molecule type" value="Genomic_DNA"/>
</dbReference>
<dbReference type="Pfam" id="PF08924">
    <property type="entry name" value="Rv2525c_GlyHyd-like"/>
    <property type="match status" value="1"/>
</dbReference>
<dbReference type="InterPro" id="IPR017853">
    <property type="entry name" value="GH"/>
</dbReference>
<evidence type="ECO:0000313" key="3">
    <source>
        <dbReference type="EMBL" id="WTT20510.1"/>
    </source>
</evidence>
<evidence type="ECO:0000259" key="1">
    <source>
        <dbReference type="Pfam" id="PF01510"/>
    </source>
</evidence>
<dbReference type="PANTHER" id="PTHR11022:SF41">
    <property type="entry name" value="PEPTIDOGLYCAN-RECOGNITION PROTEIN LC-RELATED"/>
    <property type="match status" value="1"/>
</dbReference>
<dbReference type="AlphaFoldDB" id="A0AAU2A830"/>